<proteinExistence type="inferred from homology"/>
<dbReference type="GO" id="GO:0006508">
    <property type="term" value="P:proteolysis"/>
    <property type="evidence" value="ECO:0007669"/>
    <property type="project" value="UniProtKB-KW"/>
</dbReference>
<evidence type="ECO:0000256" key="2">
    <source>
        <dbReference type="ARBA" id="ARBA00022670"/>
    </source>
</evidence>
<dbReference type="GO" id="GO:0106300">
    <property type="term" value="P:protein-DNA covalent cross-linking repair"/>
    <property type="evidence" value="ECO:0007669"/>
    <property type="project" value="InterPro"/>
</dbReference>
<evidence type="ECO:0000256" key="7">
    <source>
        <dbReference type="ARBA" id="ARBA00023239"/>
    </source>
</evidence>
<keyword evidence="10" id="KW-1185">Reference proteome</keyword>
<dbReference type="AlphaFoldDB" id="A0A9X0QBW7"/>
<protein>
    <recommendedName>
        <fullName evidence="8">Abasic site processing protein</fullName>
        <ecNumber evidence="8">3.4.-.-</ecNumber>
    </recommendedName>
</protein>
<keyword evidence="6" id="KW-0238">DNA-binding</keyword>
<dbReference type="InterPro" id="IPR036590">
    <property type="entry name" value="SRAP-like"/>
</dbReference>
<dbReference type="GO" id="GO:0008233">
    <property type="term" value="F:peptidase activity"/>
    <property type="evidence" value="ECO:0007669"/>
    <property type="project" value="UniProtKB-KW"/>
</dbReference>
<comment type="caution">
    <text evidence="9">The sequence shown here is derived from an EMBL/GenBank/DDBJ whole genome shotgun (WGS) entry which is preliminary data.</text>
</comment>
<evidence type="ECO:0000256" key="6">
    <source>
        <dbReference type="ARBA" id="ARBA00023125"/>
    </source>
</evidence>
<dbReference type="PANTHER" id="PTHR13604:SF0">
    <property type="entry name" value="ABASIC SITE PROCESSING PROTEIN HMCES"/>
    <property type="match status" value="1"/>
</dbReference>
<evidence type="ECO:0000256" key="5">
    <source>
        <dbReference type="ARBA" id="ARBA00023124"/>
    </source>
</evidence>
<evidence type="ECO:0000256" key="8">
    <source>
        <dbReference type="RuleBase" id="RU364100"/>
    </source>
</evidence>
<keyword evidence="5" id="KW-0190">Covalent protein-DNA linkage</keyword>
<dbReference type="SUPFAM" id="SSF143081">
    <property type="entry name" value="BB1717-like"/>
    <property type="match status" value="1"/>
</dbReference>
<reference evidence="9 10" key="1">
    <citation type="submission" date="2020-08" db="EMBL/GenBank/DDBJ databases">
        <title>Genomic Encyclopedia of Type Strains, Phase IV (KMG-V): Genome sequencing to study the core and pangenomes of soil and plant-associated prokaryotes.</title>
        <authorList>
            <person name="Whitman W."/>
        </authorList>
    </citation>
    <scope>NUCLEOTIDE SEQUENCE [LARGE SCALE GENOMIC DNA]</scope>
    <source>
        <strain evidence="9 10">X5P2</strain>
    </source>
</reference>
<evidence type="ECO:0000256" key="1">
    <source>
        <dbReference type="ARBA" id="ARBA00008136"/>
    </source>
</evidence>
<keyword evidence="2 8" id="KW-0645">Protease</keyword>
<evidence type="ECO:0000256" key="4">
    <source>
        <dbReference type="ARBA" id="ARBA00022801"/>
    </source>
</evidence>
<evidence type="ECO:0000256" key="3">
    <source>
        <dbReference type="ARBA" id="ARBA00022763"/>
    </source>
</evidence>
<dbReference type="PANTHER" id="PTHR13604">
    <property type="entry name" value="DC12-RELATED"/>
    <property type="match status" value="1"/>
</dbReference>
<dbReference type="EMBL" id="JACHEB010000002">
    <property type="protein sequence ID" value="MBB5327507.1"/>
    <property type="molecule type" value="Genomic_DNA"/>
</dbReference>
<dbReference type="GO" id="GO:0016829">
    <property type="term" value="F:lyase activity"/>
    <property type="evidence" value="ECO:0007669"/>
    <property type="project" value="UniProtKB-KW"/>
</dbReference>
<dbReference type="EC" id="3.4.-.-" evidence="8"/>
<dbReference type="Pfam" id="PF02586">
    <property type="entry name" value="SRAP"/>
    <property type="match status" value="1"/>
</dbReference>
<dbReference type="InterPro" id="IPR003738">
    <property type="entry name" value="SRAP"/>
</dbReference>
<dbReference type="Gene3D" id="3.90.1680.10">
    <property type="entry name" value="SOS response associated peptidase-like"/>
    <property type="match status" value="1"/>
</dbReference>
<dbReference type="GO" id="GO:0003697">
    <property type="term" value="F:single-stranded DNA binding"/>
    <property type="evidence" value="ECO:0007669"/>
    <property type="project" value="InterPro"/>
</dbReference>
<gene>
    <name evidence="9" type="ORF">HDF14_001112</name>
</gene>
<organism evidence="9 10">
    <name type="scientific">Tunturiibacter gelidiferens</name>
    <dbReference type="NCBI Taxonomy" id="3069689"/>
    <lineage>
        <taxon>Bacteria</taxon>
        <taxon>Pseudomonadati</taxon>
        <taxon>Acidobacteriota</taxon>
        <taxon>Terriglobia</taxon>
        <taxon>Terriglobales</taxon>
        <taxon>Acidobacteriaceae</taxon>
        <taxon>Tunturiibacter</taxon>
    </lineage>
</organism>
<evidence type="ECO:0000313" key="9">
    <source>
        <dbReference type="EMBL" id="MBB5327507.1"/>
    </source>
</evidence>
<sequence>MCRRYYRSFHESGTEPLAGLSTTDNSAIFPQERCDVNPTTFQPVILEIPSSRSRQLVTMRWGMIPRFAKSLSQFRGSATMNAKAETLSMRSMWLDPLYNGRCLVPVSGFYEWKDSDLDRKFYAVEMTDRKPFALAALWDSWKNPLNDQEILSYSIITTQSNNLLDGVSTRMPVIVETCNYDRWLTRDEKSNPPYDLLRPLAFRKDDAY</sequence>
<dbReference type="Proteomes" id="UP000535182">
    <property type="component" value="Unassembled WGS sequence"/>
</dbReference>
<comment type="similarity">
    <text evidence="1 8">Belongs to the SOS response-associated peptidase family.</text>
</comment>
<keyword evidence="3" id="KW-0227">DNA damage</keyword>
<keyword evidence="7" id="KW-0456">Lyase</keyword>
<name>A0A9X0QBW7_9BACT</name>
<accession>A0A9X0QBW7</accession>
<dbReference type="RefSeq" id="WP_183974249.1">
    <property type="nucleotide sequence ID" value="NZ_JACHEB010000002.1"/>
</dbReference>
<evidence type="ECO:0000313" key="10">
    <source>
        <dbReference type="Proteomes" id="UP000535182"/>
    </source>
</evidence>
<keyword evidence="4 8" id="KW-0378">Hydrolase</keyword>